<gene>
    <name evidence="2" type="ORF">MM171A01453_0007</name>
</gene>
<evidence type="ECO:0000256" key="1">
    <source>
        <dbReference type="SAM" id="Phobius"/>
    </source>
</evidence>
<keyword evidence="1" id="KW-0472">Membrane</keyword>
<keyword evidence="1" id="KW-1133">Transmembrane helix</keyword>
<feature type="transmembrane region" description="Helical" evidence="1">
    <location>
        <begin position="6"/>
        <end position="22"/>
    </location>
</feature>
<accession>A0A6M3LTR9</accession>
<reference evidence="2" key="1">
    <citation type="submission" date="2020-03" db="EMBL/GenBank/DDBJ databases">
        <title>The deep terrestrial virosphere.</title>
        <authorList>
            <person name="Holmfeldt K."/>
            <person name="Nilsson E."/>
            <person name="Simone D."/>
            <person name="Lopez-Fernandez M."/>
            <person name="Wu X."/>
            <person name="de Brujin I."/>
            <person name="Lundin D."/>
            <person name="Andersson A."/>
            <person name="Bertilsson S."/>
            <person name="Dopson M."/>
        </authorList>
    </citation>
    <scope>NUCLEOTIDE SEQUENCE</scope>
    <source>
        <strain evidence="2">MM171A01453</strain>
    </source>
</reference>
<feature type="transmembrane region" description="Helical" evidence="1">
    <location>
        <begin position="42"/>
        <end position="66"/>
    </location>
</feature>
<dbReference type="AlphaFoldDB" id="A0A6M3LTR9"/>
<organism evidence="2">
    <name type="scientific">viral metagenome</name>
    <dbReference type="NCBI Taxonomy" id="1070528"/>
    <lineage>
        <taxon>unclassified sequences</taxon>
        <taxon>metagenomes</taxon>
        <taxon>organismal metagenomes</taxon>
    </lineage>
</organism>
<proteinExistence type="predicted"/>
<protein>
    <submittedName>
        <fullName evidence="2">Uncharacterized protein</fullName>
    </submittedName>
</protein>
<evidence type="ECO:0000313" key="2">
    <source>
        <dbReference type="EMBL" id="QJA98866.1"/>
    </source>
</evidence>
<sequence length="101" mass="11119">MNPQEIVFIVALAIGALLRTFAPYIRKCVEGSLTWGDFEYKYLAIFLVSYIVAIIVALQLFILTPLPEGNDLTVFAVGLLTGWGSTGLVNEVRKVFLPDPS</sequence>
<keyword evidence="1" id="KW-0812">Transmembrane</keyword>
<name>A0A6M3LTR9_9ZZZZ</name>
<dbReference type="EMBL" id="MT143614">
    <property type="protein sequence ID" value="QJA98866.1"/>
    <property type="molecule type" value="Genomic_DNA"/>
</dbReference>